<protein>
    <submittedName>
        <fullName evidence="2">Serine hydrolase domain-containing protein</fullName>
        <ecNumber evidence="2">3.-.-.-</ecNumber>
    </submittedName>
</protein>
<dbReference type="EC" id="3.-.-.-" evidence="2"/>
<name>A0ABV8RT89_9SPHN</name>
<comment type="caution">
    <text evidence="2">The sequence shown here is derived from an EMBL/GenBank/DDBJ whole genome shotgun (WGS) entry which is preliminary data.</text>
</comment>
<dbReference type="Proteomes" id="UP001595828">
    <property type="component" value="Unassembled WGS sequence"/>
</dbReference>
<dbReference type="Pfam" id="PF00144">
    <property type="entry name" value="Beta-lactamase"/>
    <property type="match status" value="1"/>
</dbReference>
<proteinExistence type="predicted"/>
<dbReference type="InterPro" id="IPR006311">
    <property type="entry name" value="TAT_signal"/>
</dbReference>
<dbReference type="InterPro" id="IPR050789">
    <property type="entry name" value="Diverse_Enzym_Activities"/>
</dbReference>
<organism evidence="2 3">
    <name type="scientific">Novosphingobium tardum</name>
    <dbReference type="NCBI Taxonomy" id="1538021"/>
    <lineage>
        <taxon>Bacteria</taxon>
        <taxon>Pseudomonadati</taxon>
        <taxon>Pseudomonadota</taxon>
        <taxon>Alphaproteobacteria</taxon>
        <taxon>Sphingomonadales</taxon>
        <taxon>Sphingomonadaceae</taxon>
        <taxon>Novosphingobium</taxon>
    </lineage>
</organism>
<reference evidence="3" key="1">
    <citation type="journal article" date="2019" name="Int. J. Syst. Evol. Microbiol.">
        <title>The Global Catalogue of Microorganisms (GCM) 10K type strain sequencing project: providing services to taxonomists for standard genome sequencing and annotation.</title>
        <authorList>
            <consortium name="The Broad Institute Genomics Platform"/>
            <consortium name="The Broad Institute Genome Sequencing Center for Infectious Disease"/>
            <person name="Wu L."/>
            <person name="Ma J."/>
        </authorList>
    </citation>
    <scope>NUCLEOTIDE SEQUENCE [LARGE SCALE GENOMIC DNA]</scope>
    <source>
        <strain evidence="3">CGMCC 1.12989</strain>
    </source>
</reference>
<feature type="domain" description="Beta-lactamase-related" evidence="1">
    <location>
        <begin position="82"/>
        <end position="414"/>
    </location>
</feature>
<keyword evidence="2" id="KW-0378">Hydrolase</keyword>
<sequence length="438" mass="46505">MLDNELAVAMSRRAVFRAGSAVAAGLALDPRLAWAAAPSSATRAMWPNVAAMVDGYVDSGKLPEMLATLGWGARAPEVIAKGKEGLDDADPVGIDSLYRLYSMTKPITGMAAMILIDEGRMKLDQPLADILPKFAKMQVQATPDGSLTELVPAQSPITIRNLLTHTAGLGYSIIQKGPLKGAFEDAGVIAGQVSRTKIPGFDRGTPVTSLETFADRLAGLPLVYQPGTQWSYSVGLDLMGRVIEVVSGQSFDSFLQERIFGPTGMTSSYFRVPAAQEKRLTSNYGVIGKLLLPLDPAKNSIFLGQPPFPMGGAGLVSSPRDYDRFMNMLTGFGRIGGKRVMSEAAVRLGTSNLMPPSVSTKGTWMDGQGFGAGGRVGLGEQAGVYGWGGAAGTVAFVDMRRSLRAGLYTQYMPDSSYPVHEQFPKAVVADLTKRKAGA</sequence>
<dbReference type="RefSeq" id="WP_379539572.1">
    <property type="nucleotide sequence ID" value="NZ_JBHSDR010000006.1"/>
</dbReference>
<dbReference type="Gene3D" id="3.40.710.10">
    <property type="entry name" value="DD-peptidase/beta-lactamase superfamily"/>
    <property type="match status" value="1"/>
</dbReference>
<evidence type="ECO:0000313" key="2">
    <source>
        <dbReference type="EMBL" id="MFC4296122.1"/>
    </source>
</evidence>
<dbReference type="GO" id="GO:0016787">
    <property type="term" value="F:hydrolase activity"/>
    <property type="evidence" value="ECO:0007669"/>
    <property type="project" value="UniProtKB-KW"/>
</dbReference>
<dbReference type="PANTHER" id="PTHR43283">
    <property type="entry name" value="BETA-LACTAMASE-RELATED"/>
    <property type="match status" value="1"/>
</dbReference>
<keyword evidence="3" id="KW-1185">Reference proteome</keyword>
<evidence type="ECO:0000259" key="1">
    <source>
        <dbReference type="Pfam" id="PF00144"/>
    </source>
</evidence>
<dbReference type="SUPFAM" id="SSF56601">
    <property type="entry name" value="beta-lactamase/transpeptidase-like"/>
    <property type="match status" value="1"/>
</dbReference>
<evidence type="ECO:0000313" key="3">
    <source>
        <dbReference type="Proteomes" id="UP001595828"/>
    </source>
</evidence>
<dbReference type="PROSITE" id="PS51318">
    <property type="entry name" value="TAT"/>
    <property type="match status" value="1"/>
</dbReference>
<dbReference type="InterPro" id="IPR001466">
    <property type="entry name" value="Beta-lactam-related"/>
</dbReference>
<gene>
    <name evidence="2" type="ORF">ACFO0A_13765</name>
</gene>
<accession>A0ABV8RT89</accession>
<dbReference type="PANTHER" id="PTHR43283:SF3">
    <property type="entry name" value="BETA-LACTAMASE FAMILY PROTEIN (AFU_ORTHOLOGUE AFUA_5G07500)"/>
    <property type="match status" value="1"/>
</dbReference>
<dbReference type="EMBL" id="JBHSDR010000006">
    <property type="protein sequence ID" value="MFC4296122.1"/>
    <property type="molecule type" value="Genomic_DNA"/>
</dbReference>
<dbReference type="InterPro" id="IPR012338">
    <property type="entry name" value="Beta-lactam/transpept-like"/>
</dbReference>